<feature type="transmembrane region" description="Helical" evidence="7">
    <location>
        <begin position="21"/>
        <end position="41"/>
    </location>
</feature>
<dbReference type="Pfam" id="PF02687">
    <property type="entry name" value="FtsX"/>
    <property type="match status" value="1"/>
</dbReference>
<dbReference type="PANTHER" id="PTHR30572:SF4">
    <property type="entry name" value="ABC TRANSPORTER PERMEASE YTRF"/>
    <property type="match status" value="1"/>
</dbReference>
<dbReference type="InterPro" id="IPR025857">
    <property type="entry name" value="MacB_PCD"/>
</dbReference>
<comment type="similarity">
    <text evidence="6">Belongs to the ABC-4 integral membrane protein family.</text>
</comment>
<keyword evidence="2" id="KW-1003">Cell membrane</keyword>
<protein>
    <submittedName>
        <fullName evidence="10">FtsX-like permease family protein</fullName>
    </submittedName>
</protein>
<keyword evidence="5 7" id="KW-0472">Membrane</keyword>
<feature type="transmembrane region" description="Helical" evidence="7">
    <location>
        <begin position="326"/>
        <end position="349"/>
    </location>
</feature>
<gene>
    <name evidence="10" type="ORF">SNE25_23525</name>
</gene>
<dbReference type="Proteomes" id="UP001324380">
    <property type="component" value="Chromosome"/>
</dbReference>
<feature type="transmembrane region" description="Helical" evidence="7">
    <location>
        <begin position="355"/>
        <end position="377"/>
    </location>
</feature>
<evidence type="ECO:0000313" key="10">
    <source>
        <dbReference type="EMBL" id="WPU92298.1"/>
    </source>
</evidence>
<keyword evidence="3 7" id="KW-0812">Transmembrane</keyword>
<reference evidence="10 11" key="1">
    <citation type="submission" date="2023-11" db="EMBL/GenBank/DDBJ databases">
        <title>Analysis of the Genomes of Mucilaginibacter gossypii cycad 4 and M. sabulilitoris SNA2: microbes with the potential for plant growth promotion.</title>
        <authorList>
            <person name="Hirsch A.M."/>
            <person name="Humm E."/>
            <person name="Rubbi M."/>
            <person name="Del Vecchio G."/>
            <person name="Ha S.M."/>
            <person name="Pellegrini M."/>
            <person name="Gunsalus R.P."/>
        </authorList>
    </citation>
    <scope>NUCLEOTIDE SEQUENCE [LARGE SCALE GENOMIC DNA]</scope>
    <source>
        <strain evidence="10 11">SNA2</strain>
    </source>
</reference>
<evidence type="ECO:0000313" key="11">
    <source>
        <dbReference type="Proteomes" id="UP001324380"/>
    </source>
</evidence>
<organism evidence="10 11">
    <name type="scientific">Mucilaginibacter sabulilitoris</name>
    <dbReference type="NCBI Taxonomy" id="1173583"/>
    <lineage>
        <taxon>Bacteria</taxon>
        <taxon>Pseudomonadati</taxon>
        <taxon>Bacteroidota</taxon>
        <taxon>Sphingobacteriia</taxon>
        <taxon>Sphingobacteriales</taxon>
        <taxon>Sphingobacteriaceae</taxon>
        <taxon>Mucilaginibacter</taxon>
    </lineage>
</organism>
<evidence type="ECO:0000256" key="4">
    <source>
        <dbReference type="ARBA" id="ARBA00022989"/>
    </source>
</evidence>
<dbReference type="InterPro" id="IPR050250">
    <property type="entry name" value="Macrolide_Exporter_MacB"/>
</dbReference>
<evidence type="ECO:0000256" key="7">
    <source>
        <dbReference type="SAM" id="Phobius"/>
    </source>
</evidence>
<evidence type="ECO:0000259" key="8">
    <source>
        <dbReference type="Pfam" id="PF02687"/>
    </source>
</evidence>
<feature type="transmembrane region" description="Helical" evidence="7">
    <location>
        <begin position="268"/>
        <end position="297"/>
    </location>
</feature>
<dbReference type="EMBL" id="CP139558">
    <property type="protein sequence ID" value="WPU92298.1"/>
    <property type="molecule type" value="Genomic_DNA"/>
</dbReference>
<keyword evidence="4 7" id="KW-1133">Transmembrane helix</keyword>
<evidence type="ECO:0000256" key="2">
    <source>
        <dbReference type="ARBA" id="ARBA00022475"/>
    </source>
</evidence>
<accession>A0ABZ0TJC0</accession>
<proteinExistence type="inferred from homology"/>
<feature type="domain" description="ABC3 transporter permease C-terminal" evidence="8">
    <location>
        <begin position="276"/>
        <end position="387"/>
    </location>
</feature>
<keyword evidence="11" id="KW-1185">Reference proteome</keyword>
<comment type="subcellular location">
    <subcellularLocation>
        <location evidence="1">Cell membrane</location>
        <topology evidence="1">Multi-pass membrane protein</topology>
    </subcellularLocation>
</comment>
<evidence type="ECO:0000256" key="5">
    <source>
        <dbReference type="ARBA" id="ARBA00023136"/>
    </source>
</evidence>
<name>A0ABZ0TJC0_9SPHI</name>
<dbReference type="Pfam" id="PF12704">
    <property type="entry name" value="MacB_PCD"/>
    <property type="match status" value="1"/>
</dbReference>
<dbReference type="InterPro" id="IPR003838">
    <property type="entry name" value="ABC3_permease_C"/>
</dbReference>
<evidence type="ECO:0000256" key="3">
    <source>
        <dbReference type="ARBA" id="ARBA00022692"/>
    </source>
</evidence>
<feature type="domain" description="MacB-like periplasmic core" evidence="9">
    <location>
        <begin position="52"/>
        <end position="233"/>
    </location>
</feature>
<dbReference type="PANTHER" id="PTHR30572">
    <property type="entry name" value="MEMBRANE COMPONENT OF TRANSPORTER-RELATED"/>
    <property type="match status" value="1"/>
</dbReference>
<sequence length="394" mass="44696">MLKHLFKLIWNKKKQNFLLMSEMLFSFLVLFAVFTLLVYYYNNYKKPMGFEYKNLWVVSYNNTFKSKSTDSVNRYYETLRSTIKAMPEIRELSFCSNNVPFSNSMWTSLVTYNKKQTSPVNWYTSDDGYKEALNAKVLEGRWFNKADAIGKYEHVVINNELKEKIFGSETAIGKVLGNADDKQRMQIIGVIQGVKVKGDYAPSGYALYHRADTGAFRWFGKIMVKVAPNTGAAFEARLYKTLANYMKDSNVEIEHMVNKRTNINYFTLVPMIVLTIVGSFLIINVALGLFGVLWYNINRRRGEIGLRRAVGATGGSVSSQLITESMILATISLIVGTFFAVQFPILNVFDLSAGIYLMAILLAVIFIYALVFVCSLYPGRQAAAIYPAVALHEE</sequence>
<evidence type="ECO:0000256" key="1">
    <source>
        <dbReference type="ARBA" id="ARBA00004651"/>
    </source>
</evidence>
<dbReference type="RefSeq" id="WP_321561460.1">
    <property type="nucleotide sequence ID" value="NZ_CP139558.1"/>
</dbReference>
<evidence type="ECO:0000256" key="6">
    <source>
        <dbReference type="ARBA" id="ARBA00038076"/>
    </source>
</evidence>
<evidence type="ECO:0000259" key="9">
    <source>
        <dbReference type="Pfam" id="PF12704"/>
    </source>
</evidence>